<feature type="compositionally biased region" description="Basic and acidic residues" evidence="2">
    <location>
        <begin position="351"/>
        <end position="363"/>
    </location>
</feature>
<feature type="region of interest" description="Disordered" evidence="2">
    <location>
        <begin position="717"/>
        <end position="736"/>
    </location>
</feature>
<evidence type="ECO:0000256" key="1">
    <source>
        <dbReference type="SAM" id="Coils"/>
    </source>
</evidence>
<dbReference type="InterPro" id="IPR001245">
    <property type="entry name" value="Ser-Thr/Tyr_kinase_cat_dom"/>
</dbReference>
<dbReference type="PROSITE" id="PS50011">
    <property type="entry name" value="PROTEIN_KINASE_DOM"/>
    <property type="match status" value="1"/>
</dbReference>
<feature type="region of interest" description="Disordered" evidence="2">
    <location>
        <begin position="490"/>
        <end position="520"/>
    </location>
</feature>
<feature type="compositionally biased region" description="Low complexity" evidence="2">
    <location>
        <begin position="490"/>
        <end position="510"/>
    </location>
</feature>
<feature type="region of interest" description="Disordered" evidence="2">
    <location>
        <begin position="573"/>
        <end position="608"/>
    </location>
</feature>
<keyword evidence="4" id="KW-0418">Kinase</keyword>
<keyword evidence="4" id="KW-0808">Transferase</keyword>
<feature type="compositionally biased region" description="Basic and acidic residues" evidence="2">
    <location>
        <begin position="573"/>
        <end position="587"/>
    </location>
</feature>
<keyword evidence="1" id="KW-0175">Coiled coil</keyword>
<dbReference type="Gene3D" id="1.10.510.10">
    <property type="entry name" value="Transferase(Phosphotransferase) domain 1"/>
    <property type="match status" value="1"/>
</dbReference>
<evidence type="ECO:0000313" key="5">
    <source>
        <dbReference type="Proteomes" id="UP000009168"/>
    </source>
</evidence>
<feature type="compositionally biased region" description="Polar residues" evidence="2">
    <location>
        <begin position="723"/>
        <end position="736"/>
    </location>
</feature>
<organism evidence="4 5">
    <name type="scientific">Tetrahymena thermophila (strain SB210)</name>
    <dbReference type="NCBI Taxonomy" id="312017"/>
    <lineage>
        <taxon>Eukaryota</taxon>
        <taxon>Sar</taxon>
        <taxon>Alveolata</taxon>
        <taxon>Ciliophora</taxon>
        <taxon>Intramacronucleata</taxon>
        <taxon>Oligohymenophorea</taxon>
        <taxon>Hymenostomatida</taxon>
        <taxon>Tetrahymenina</taxon>
        <taxon>Tetrahymenidae</taxon>
        <taxon>Tetrahymena</taxon>
    </lineage>
</organism>
<dbReference type="SUPFAM" id="SSF56112">
    <property type="entry name" value="Protein kinase-like (PK-like)"/>
    <property type="match status" value="1"/>
</dbReference>
<dbReference type="InParanoid" id="I7MB56"/>
<accession>I7MB56</accession>
<name>I7MB56_TETTS</name>
<proteinExistence type="predicted"/>
<feature type="domain" description="Protein kinase" evidence="3">
    <location>
        <begin position="930"/>
        <end position="1245"/>
    </location>
</feature>
<dbReference type="STRING" id="312017.I7MB56"/>
<feature type="region of interest" description="Disordered" evidence="2">
    <location>
        <begin position="683"/>
        <end position="704"/>
    </location>
</feature>
<dbReference type="GO" id="GO:0004672">
    <property type="term" value="F:protein kinase activity"/>
    <property type="evidence" value="ECO:0007669"/>
    <property type="project" value="InterPro"/>
</dbReference>
<feature type="coiled-coil region" evidence="1">
    <location>
        <begin position="208"/>
        <end position="235"/>
    </location>
</feature>
<feature type="compositionally biased region" description="Polar residues" evidence="2">
    <location>
        <begin position="588"/>
        <end position="604"/>
    </location>
</feature>
<keyword evidence="5" id="KW-1185">Reference proteome</keyword>
<dbReference type="InterPro" id="IPR011009">
    <property type="entry name" value="Kinase-like_dom_sf"/>
</dbReference>
<evidence type="ECO:0000256" key="2">
    <source>
        <dbReference type="SAM" id="MobiDB-lite"/>
    </source>
</evidence>
<dbReference type="Proteomes" id="UP000009168">
    <property type="component" value="Unassembled WGS sequence"/>
</dbReference>
<feature type="region of interest" description="Disordered" evidence="2">
    <location>
        <begin position="351"/>
        <end position="377"/>
    </location>
</feature>
<dbReference type="Pfam" id="PF07714">
    <property type="entry name" value="PK_Tyr_Ser-Thr"/>
    <property type="match status" value="1"/>
</dbReference>
<dbReference type="OrthoDB" id="5966500at2759"/>
<reference evidence="5" key="1">
    <citation type="journal article" date="2006" name="PLoS Biol.">
        <title>Macronuclear genome sequence of the ciliate Tetrahymena thermophila, a model eukaryote.</title>
        <authorList>
            <person name="Eisen J.A."/>
            <person name="Coyne R.S."/>
            <person name="Wu M."/>
            <person name="Wu D."/>
            <person name="Thiagarajan M."/>
            <person name="Wortman J.R."/>
            <person name="Badger J.H."/>
            <person name="Ren Q."/>
            <person name="Amedeo P."/>
            <person name="Jones K.M."/>
            <person name="Tallon L.J."/>
            <person name="Delcher A.L."/>
            <person name="Salzberg S.L."/>
            <person name="Silva J.C."/>
            <person name="Haas B.J."/>
            <person name="Majoros W.H."/>
            <person name="Farzad M."/>
            <person name="Carlton J.M."/>
            <person name="Smith R.K. Jr."/>
            <person name="Garg J."/>
            <person name="Pearlman R.E."/>
            <person name="Karrer K.M."/>
            <person name="Sun L."/>
            <person name="Manning G."/>
            <person name="Elde N.C."/>
            <person name="Turkewitz A.P."/>
            <person name="Asai D.J."/>
            <person name="Wilkes D.E."/>
            <person name="Wang Y."/>
            <person name="Cai H."/>
            <person name="Collins K."/>
            <person name="Stewart B.A."/>
            <person name="Lee S.R."/>
            <person name="Wilamowska K."/>
            <person name="Weinberg Z."/>
            <person name="Ruzzo W.L."/>
            <person name="Wloga D."/>
            <person name="Gaertig J."/>
            <person name="Frankel J."/>
            <person name="Tsao C.-C."/>
            <person name="Gorovsky M.A."/>
            <person name="Keeling P.J."/>
            <person name="Waller R.F."/>
            <person name="Patron N.J."/>
            <person name="Cherry J.M."/>
            <person name="Stover N.A."/>
            <person name="Krieger C.J."/>
            <person name="del Toro C."/>
            <person name="Ryder H.F."/>
            <person name="Williamson S.C."/>
            <person name="Barbeau R.A."/>
            <person name="Hamilton E.P."/>
            <person name="Orias E."/>
        </authorList>
    </citation>
    <scope>NUCLEOTIDE SEQUENCE [LARGE SCALE GENOMIC DNA]</scope>
    <source>
        <strain evidence="5">SB210</strain>
    </source>
</reference>
<protein>
    <submittedName>
        <fullName evidence="4">Protein kinase</fullName>
    </submittedName>
</protein>
<gene>
    <name evidence="4" type="ORF">TTHERM_00497440</name>
</gene>
<dbReference type="EMBL" id="GG662212">
    <property type="protein sequence ID" value="EAS07691.2"/>
    <property type="molecule type" value="Genomic_DNA"/>
</dbReference>
<dbReference type="GeneID" id="7838418"/>
<dbReference type="KEGG" id="tet:TTHERM_00497440"/>
<dbReference type="RefSeq" id="XP_001027933.2">
    <property type="nucleotide sequence ID" value="XM_001027933.2"/>
</dbReference>
<evidence type="ECO:0000313" key="4">
    <source>
        <dbReference type="EMBL" id="EAS07691.2"/>
    </source>
</evidence>
<sequence>MKHRQIRPQSAKLSFNSNSIIKETFKTNRPTIIKKQNTFQKLDTRNTSIDESNYDQSPYTIGNQIKIRKTTKKESQILNKLLDTNRLSNPSLIQHSFSFLRTTRPQSGYTKSSFGESSTFYGSYKQDEWNFDEFQQTHKKDLYLDSFQLKNEYHQLQDDNLKLKSSIVKIEQKIGQMKRQIADFKVLQQFAEPQLKDLPNLSPQKKKLIESNHEINSLKREIKAQRDLIDQKVLEADEIKKMLRTSDITELGLEKKILLDAQQEYKEKFDKVQLQNKVGLLLQRNDYQQLEDIYQQKIRDLQKQNANLSSIHSKQLDQTNKIKAKNNNLNQQAAQLRRQIQETEARIRIVKEENKTKKGKQETNKQASPQASKDKVYIRQLDDEKQQILAEKLSLQEQLNQEQGVEQTKKQAIESSKNTYLNAIDQKKEENQDLKEQLHIIRQQNMELKYKLQEHDQTQFQENSGNEEEGNTIDGLIKLKNMNEVQMNKNMNKNSSSNLNGNNRKNSINSQKSSDRDSLQYTHSKYGASAQQKAISNYSPFQTTNIKNNLLSSFKNGSQEKVYLPEIYNSQNQDKEQFESSQKKNGEEQTSYPNLSSKKQQKAYQQPQNLQNNQLQELPLNEQNLDQQTPKTSKRLEFFYSSDAQKINSQPQDQLDAPSNQPFVFNSDSMKQLKKKELGLNNLNDYDQNKKHLNTDTNSNKSDRKLFDKKLNNLNENRRQSENSHSNSNFDDSLQSSAKNSTRQLSLFQRLSEQKKIRKISDMTASVYSNDNVLENSVGSETSARENICYVDVERENFIDYLQKTIDLEKECSKFENLIQSKELLTFPNPQNTLMQIVFNQSTHNVINNIFGFNSNCFNYDVRKQRVKSSLIIQDIILKYLEDQSAKKSFQIRQYEIHKIVYEKKRFDHSMMVPVTLGFSHILKQLSVNIIALPELSNSSFEFINQFQIGNKEAYKAIIKRTSQSCTLISFPLETSFHIEMLLKEIELINIIQSHYTLKPLCSYIDREEQKYYLNIIYIPLIGNLEDFLEKYEVQESERIKLCYQIALGIQDIHLHNYIHTQISPQNIMITENFMPLITSLKESSSLSEQKLEKDQNSKDNKQDKSNLPLTYQWILTKGNTWNQKNQFTNQDATGSYDFSFDIFSLGLIIYHILTQKEIPSEFNESSFTNFDDLKQKLANLDDLPMEQQIIIKLCLEKQTSIQGILYRLKQLIEKSDLDEIHNQEMSMNMLPQEQTPESQSEVFFEKGRLISPIQSGIIDGVGMLFRTNNINLKGNNPNNRNTRADKKDEDLVVQMECLIGHFKGEQIHGKSIYIRQNEPYIQYMREQNGKNIYIFDSTTDELITCSLHKSYPSIKGELEESFLDKISDTLQSATHLVLPDKTELICNPKNHSIIIKKPGFGEIHYSPINIKYYLPNDEYILIENSKTYMYKSLNSSLNIVLPTSGCKEKIQLSSKEYFFEFINVNPYYIITLSKKNNEKQPVTAIFDSNFYLNTFLPAENSIKISTIQINGGYLGFAINVKLNSVIFGVFKSPNETILLEGFKITSNSNQLLQDFDVTEQEKESQSPLKSIKREFFSSYQN</sequence>
<evidence type="ECO:0000259" key="3">
    <source>
        <dbReference type="PROSITE" id="PS50011"/>
    </source>
</evidence>
<dbReference type="GO" id="GO:0005524">
    <property type="term" value="F:ATP binding"/>
    <property type="evidence" value="ECO:0007669"/>
    <property type="project" value="InterPro"/>
</dbReference>
<dbReference type="InterPro" id="IPR000719">
    <property type="entry name" value="Prot_kinase_dom"/>
</dbReference>